<dbReference type="PROSITE" id="PS50011">
    <property type="entry name" value="PROTEIN_KINASE_DOM"/>
    <property type="match status" value="1"/>
</dbReference>
<dbReference type="CDD" id="cd00180">
    <property type="entry name" value="PKc"/>
    <property type="match status" value="1"/>
</dbReference>
<dbReference type="InterPro" id="IPR000719">
    <property type="entry name" value="Prot_kinase_dom"/>
</dbReference>
<dbReference type="PANTHER" id="PTHR44167">
    <property type="entry name" value="OVARIAN-SPECIFIC SERINE/THREONINE-PROTEIN KINASE LOK-RELATED"/>
    <property type="match status" value="1"/>
</dbReference>
<dbReference type="SMART" id="SM00220">
    <property type="entry name" value="S_TKc"/>
    <property type="match status" value="1"/>
</dbReference>
<feature type="domain" description="Protein kinase" evidence="6">
    <location>
        <begin position="57"/>
        <end position="349"/>
    </location>
</feature>
<dbReference type="GO" id="GO:0005634">
    <property type="term" value="C:nucleus"/>
    <property type="evidence" value="ECO:0007669"/>
    <property type="project" value="TreeGrafter"/>
</dbReference>
<dbReference type="InterPro" id="IPR011009">
    <property type="entry name" value="Kinase-like_dom_sf"/>
</dbReference>
<dbReference type="GO" id="GO:0044773">
    <property type="term" value="P:mitotic DNA damage checkpoint signaling"/>
    <property type="evidence" value="ECO:0007669"/>
    <property type="project" value="TreeGrafter"/>
</dbReference>
<accession>A0A0G4IE78</accession>
<dbReference type="SUPFAM" id="SSF56112">
    <property type="entry name" value="Protein kinase-like (PK-like)"/>
    <property type="match status" value="1"/>
</dbReference>
<feature type="binding site" evidence="3">
    <location>
        <position position="89"/>
    </location>
    <ligand>
        <name>ATP</name>
        <dbReference type="ChEBI" id="CHEBI:30616"/>
    </ligand>
</feature>
<dbReference type="PhylomeDB" id="A0A0G4IE78"/>
<keyword evidence="4" id="KW-0723">Serine/threonine-protein kinase</keyword>
<evidence type="ECO:0000313" key="7">
    <source>
        <dbReference type="EMBL" id="CEM55417.1"/>
    </source>
</evidence>
<evidence type="ECO:0000256" key="2">
    <source>
        <dbReference type="ARBA" id="ARBA00022840"/>
    </source>
</evidence>
<sequence length="479" mass="53674">MFVFGVSLICLLSSQAVVEGLAAKGEGRGHSSLLQLEGLQENEEFILFNTTGKERRMKANRPLGKGAYGEVWSAESSDRLTPKLSLAVKEFQSKKEAEKEDRAFSRVEGILHVLQEKGKNLDLQEPLVATDLMKCGDFTQFVRGMQRPECRKVGRLSEQLIALAIYEVLKGLQDMHEKGIAHQDVKPDNILVTLRNGKYSFVLGDLGSSTRVEDETGELYAPKCGSGTPKYFHPGRYPVVKHREQESCNGFANDIWGLGMSGVLACTGQMPKGDLYELGAALQTVSEEWSKNGRLDLSPLFKKEKGSITGDGGQWGSCGPTLTKAIQMLLVPSEWGRSTISTFLLTPFKDLSEGHDPDFVSPDFAHHKNIHDFQCPLKGSLKKTQQCQQTAMKGEGARQWNRYRLNRWCESVYCKEHTKGSKMGECKDTCSRHRTCAGFCEDYRSEKKHTRWVPSQWAKSAQDKLDACLEPCYKAREKW</sequence>
<dbReference type="Gene3D" id="1.10.510.10">
    <property type="entry name" value="Transferase(Phosphotransferase) domain 1"/>
    <property type="match status" value="1"/>
</dbReference>
<dbReference type="PANTHER" id="PTHR44167:SF24">
    <property type="entry name" value="SERINE_THREONINE-PROTEIN KINASE CHK2"/>
    <property type="match status" value="1"/>
</dbReference>
<keyword evidence="4" id="KW-0418">Kinase</keyword>
<evidence type="ECO:0000256" key="5">
    <source>
        <dbReference type="SAM" id="SignalP"/>
    </source>
</evidence>
<keyword evidence="2 3" id="KW-0067">ATP-binding</keyword>
<evidence type="ECO:0000259" key="6">
    <source>
        <dbReference type="PROSITE" id="PS50011"/>
    </source>
</evidence>
<dbReference type="GO" id="GO:0004674">
    <property type="term" value="F:protein serine/threonine kinase activity"/>
    <property type="evidence" value="ECO:0007669"/>
    <property type="project" value="UniProtKB-KW"/>
</dbReference>
<name>A0A0G4IE78_9ALVE</name>
<evidence type="ECO:0000256" key="3">
    <source>
        <dbReference type="PROSITE-ProRule" id="PRU10141"/>
    </source>
</evidence>
<organism evidence="7">
    <name type="scientific">Chromera velia CCMP2878</name>
    <dbReference type="NCBI Taxonomy" id="1169474"/>
    <lineage>
        <taxon>Eukaryota</taxon>
        <taxon>Sar</taxon>
        <taxon>Alveolata</taxon>
        <taxon>Colpodellida</taxon>
        <taxon>Chromeraceae</taxon>
        <taxon>Chromera</taxon>
    </lineage>
</organism>
<dbReference type="AlphaFoldDB" id="A0A0G4IE78"/>
<comment type="similarity">
    <text evidence="4">Belongs to the protein kinase superfamily.</text>
</comment>
<dbReference type="PROSITE" id="PS00107">
    <property type="entry name" value="PROTEIN_KINASE_ATP"/>
    <property type="match status" value="1"/>
</dbReference>
<reference evidence="7" key="1">
    <citation type="submission" date="2014-11" db="EMBL/GenBank/DDBJ databases">
        <authorList>
            <person name="Otto D Thomas"/>
            <person name="Naeem Raeece"/>
        </authorList>
    </citation>
    <scope>NUCLEOTIDE SEQUENCE</scope>
</reference>
<keyword evidence="1 3" id="KW-0547">Nucleotide-binding</keyword>
<keyword evidence="5" id="KW-0732">Signal</keyword>
<proteinExistence type="inferred from homology"/>
<protein>
    <recommendedName>
        <fullName evidence="6">Protein kinase domain-containing protein</fullName>
    </recommendedName>
</protein>
<gene>
    <name evidence="7" type="ORF">Cvel_13535</name>
</gene>
<feature type="signal peptide" evidence="5">
    <location>
        <begin position="1"/>
        <end position="16"/>
    </location>
</feature>
<dbReference type="EMBL" id="CDMZ01005875">
    <property type="protein sequence ID" value="CEM55417.1"/>
    <property type="molecule type" value="Genomic_DNA"/>
</dbReference>
<evidence type="ECO:0000256" key="1">
    <source>
        <dbReference type="ARBA" id="ARBA00022741"/>
    </source>
</evidence>
<keyword evidence="4" id="KW-0808">Transferase</keyword>
<dbReference type="InterPro" id="IPR008271">
    <property type="entry name" value="Ser/Thr_kinase_AS"/>
</dbReference>
<feature type="chain" id="PRO_5005192931" description="Protein kinase domain-containing protein" evidence="5">
    <location>
        <begin position="17"/>
        <end position="479"/>
    </location>
</feature>
<dbReference type="Pfam" id="PF00069">
    <property type="entry name" value="Pkinase"/>
    <property type="match status" value="1"/>
</dbReference>
<dbReference type="VEuPathDB" id="CryptoDB:Cvel_13535"/>
<dbReference type="GO" id="GO:0005524">
    <property type="term" value="F:ATP binding"/>
    <property type="evidence" value="ECO:0007669"/>
    <property type="project" value="UniProtKB-UniRule"/>
</dbReference>
<evidence type="ECO:0000256" key="4">
    <source>
        <dbReference type="RuleBase" id="RU000304"/>
    </source>
</evidence>
<dbReference type="PROSITE" id="PS00108">
    <property type="entry name" value="PROTEIN_KINASE_ST"/>
    <property type="match status" value="1"/>
</dbReference>
<dbReference type="InterPro" id="IPR017441">
    <property type="entry name" value="Protein_kinase_ATP_BS"/>
</dbReference>